<dbReference type="GO" id="GO:0005200">
    <property type="term" value="F:structural constituent of cytoskeleton"/>
    <property type="evidence" value="ECO:0007669"/>
    <property type="project" value="TreeGrafter"/>
</dbReference>
<dbReference type="GO" id="GO:0005856">
    <property type="term" value="C:cytoskeleton"/>
    <property type="evidence" value="ECO:0007669"/>
    <property type="project" value="TreeGrafter"/>
</dbReference>
<feature type="coiled-coil region" evidence="2">
    <location>
        <begin position="2373"/>
        <end position="2442"/>
    </location>
</feature>
<evidence type="ECO:0000313" key="6">
    <source>
        <dbReference type="Proteomes" id="UP001164929"/>
    </source>
</evidence>
<feature type="coiled-coil region" evidence="2">
    <location>
        <begin position="979"/>
        <end position="1818"/>
    </location>
</feature>
<gene>
    <name evidence="5" type="ORF">NC653_009168</name>
</gene>
<feature type="coiled-coil region" evidence="2">
    <location>
        <begin position="1851"/>
        <end position="1906"/>
    </location>
</feature>
<name>A0AAD6W9F9_9ROSI</name>
<proteinExistence type="predicted"/>
<feature type="region of interest" description="Disordered" evidence="3">
    <location>
        <begin position="942"/>
        <end position="977"/>
    </location>
</feature>
<feature type="coiled-coil region" evidence="2">
    <location>
        <begin position="453"/>
        <end position="526"/>
    </location>
</feature>
<feature type="domain" description="NAB" evidence="4">
    <location>
        <begin position="1"/>
        <end position="80"/>
    </location>
</feature>
<protein>
    <submittedName>
        <fullName evidence="5">COP1-interactive protein 1-like isoform X1</fullName>
    </submittedName>
</protein>
<dbReference type="InterPro" id="IPR011684">
    <property type="entry name" value="NAB"/>
</dbReference>
<comment type="caution">
    <text evidence="5">The sequence shown here is derived from an EMBL/GenBank/DDBJ whole genome shotgun (WGS) entry which is preliminary data.</text>
</comment>
<reference evidence="5" key="1">
    <citation type="journal article" date="2023" name="Mol. Ecol. Resour.">
        <title>Chromosome-level genome assembly of a triploid poplar Populus alba 'Berolinensis'.</title>
        <authorList>
            <person name="Chen S."/>
            <person name="Yu Y."/>
            <person name="Wang X."/>
            <person name="Wang S."/>
            <person name="Zhang T."/>
            <person name="Zhou Y."/>
            <person name="He R."/>
            <person name="Meng N."/>
            <person name="Wang Y."/>
            <person name="Liu W."/>
            <person name="Liu Z."/>
            <person name="Liu J."/>
            <person name="Guo Q."/>
            <person name="Huang H."/>
            <person name="Sederoff R.R."/>
            <person name="Wang G."/>
            <person name="Qu G."/>
            <person name="Chen S."/>
        </authorList>
    </citation>
    <scope>NUCLEOTIDE SEQUENCE</scope>
    <source>
        <strain evidence="5">SC-2020</strain>
    </source>
</reference>
<sequence length="2486" mass="286376">MEFVGSHEDPENIEQIEETTRDIEHKVGKILKLIQNNGPAKKGKIPEDSKKRSELVELVEDFHKQYQSLYAQYDYLRAEMGKKAPGRKEKESTSSSSFSDSEYYSPDIGSGLLIDMHLEASEYGSAGELDAASLEATGLKHRLTSATAENEALRTKYSAELQEADTVNKQNRELSALVKVHELHDSQASAQIKELEGQLATLKTEMDSLHTLKKDFEAQIENKAAEAKHLQEKNSQLLSRVSELKLMSKEKGDEISTIQKQLKDGEKNFTSRIEDLMAQVNNLQLETVSLRSQNAKLEASKRKEVSAQAKGLKNRINILQKELESFRGEKSQLEAQLNMKTKEVAENLLRTETLEGEIAKKAITEQELLKEKETFLVQREDLELEANSIRNQKNRLEELIRSKNQETDQLREEGERMHARILELEGILLDRGDSFSPCQKEYDSRENETSTQIMALKSQVFSLQQDLDSLLSEKSLVETQNERLRRDVMQIQFQMENEVHNLTSKVEEQQKILKDKEDTIKKLTEETKVVRHHLLDSPKYRSLDSPKYRSLDSPRTNPQSLERKIEELAGSFHMKMENHIRILYQRILVAEQIHAETKDSYKKMKDRLDQENIELNEKTKAFEAELRKIREMFLDAGEVFSGAETMLKKFYEDNEILSDPICRISNELQFAKRWITETKDEIKKLKHNVDSLTLQLNGKEEKELLLREKVWKLEAKLSKEGGEKLNSVSQLERMVVNLEQQVKHKEDIFLGVSEEKREAIRQLCILVDYHRSRYDHLREAISKKTVHIKRSVSFFLNFFRARITVQILDFFGKHELSLPGKIEKDGECISEHIAAKESQIENLKRMTKKKHDFRESLKSFIGTHIDPEKDEQLKETKTEIDDKVKRILKLIKEEDLEERDGLSIENSKKEPLLELIEDVQKQYHLLYGQYDHLKGELREKVNGKHGKDTSSSSSSDSEFDDSSKHKGSKNGHFESEKITDGIKQELEAANLDVAELRSKLRATSEERDALKWEHQTALNKIQEAEEIIRNLRLEVERSDAGKAQLLIENGELKQKLDSAGVIKAELNQRLEELNKEKDSLILEKEAAMRSTEESEKIREALKLEYETALIKIQEEEEVIRNLKLEAESSDTDKARLLAESGGLKQKLDAAGVIEAELNQRLEELNKEKDSLILEREAAMRSIEEIEKNREALKLEYERALIKIQEEEEVIRNLKIEAESSDTDKARLLAENGGVKQKLDAAGVIEAELNQRLEELNKEKDNLILEREAAMRSIEESEKIREALKLEYETALIKIQEEEEVIRNLKLEAESSDTDKARILAEIGELKQKLDSAGMIETELNQRLEELNKEKNSLILEKEAAMRSIEGSEKIREALKLEYETALIKIEEEEEVIRNLKLEAESSDTDKAQLLAENGELKQKLDSAGEIEAELNQRLEELNKEKDSLISEKEAAMRSIEESEKIREALTLEYETALIKIQEEEEVIRNLKLEAESLDTDKTRLLAENGELKQKLDAAGVIEAELNQRLEELNKEKDSLILEREAAMRSIEESEKIREALKLEYETALIKIQEEEEVVRNLKLEAESSDTDKAQLLAESGELKQKLDAAGLIEAGLNQRLEELNKEKNSLILEKEAAMRSIEESEKIREALTLEYETALIKIQEEEEVIRNLKLEAESSDTGKARLLAENGELKQKLDSAGVIEAELNQRLEELNKEKDGMILEKEAAMRSIEESEKIGEDLRILTDQLQEEKATTGQELEALKAELSIMKQQLESAEHQVAEFTHNLSVTKKENDSLTLKLSEISNEMEQAQNTIDGLVGESGHLKDKLGDREREYSSLAEMHETHGNESSTRINGLEVQVKGLELELESSQARNRDLEVLIESKVAEAKQLGEQNQGLEARILELEMMSKVRGDELSALMKKLEENYNESFSRTESLTVQVDTLLADFKSIRAQKEELEEQMVSRGNEASTRVEGLIDQVNMLQQQLESLRSQKVELEVQLENKTLEISEYLILIENLKEEIVSKTEDQQRVLAEKESCSAQINDLELEVETLCNQKTDLGEQISTETKERERLGEEMVRLQEKILEMEKKQTEREFELSALQERHTNGEIEASAQIMALTEQVNNLHQELDSLQTEKNEMQLQLEKEKEEFSENQTEMENQKSELTSQIAEHRRMLDEQEEAHKKLNEEHKQVEGWFQECKLSLAVAERKVKDTAEEFQKHLGSRDQMVEQLEEMIEDLKRDLEVKGDELNTLVENARNIEVKLRLSNQKLRVTEQLLTENEDAFRKAEEKYQQEQRVLEERVAVLSGIITTNNEAYHSMVADISEKVNNSLLGLDALTMKFEEDCNRYENCILVVSKEILIAKNWFVDTNNENEKLRKEVGNLVVQLQDIKERESALKEKVEQLKVKVSKEGVEKENLTKAISQLEKKVVALETMMKEKDEGILDLGEEKREAIRQLCIWIEYHQSRYDYLREMLSKMPIRGQRAS</sequence>
<feature type="coiled-coil region" evidence="2">
    <location>
        <begin position="2221"/>
        <end position="2297"/>
    </location>
</feature>
<keyword evidence="6" id="KW-1185">Reference proteome</keyword>
<feature type="domain" description="NAB" evidence="4">
    <location>
        <begin position="857"/>
        <end position="937"/>
    </location>
</feature>
<evidence type="ECO:0000259" key="4">
    <source>
        <dbReference type="PROSITE" id="PS51774"/>
    </source>
</evidence>
<feature type="coiled-coil region" evidence="2">
    <location>
        <begin position="675"/>
        <end position="702"/>
    </location>
</feature>
<dbReference type="EMBL" id="JAQIZT010000003">
    <property type="protein sequence ID" value="KAJ7004208.1"/>
    <property type="molecule type" value="Genomic_DNA"/>
</dbReference>
<feature type="region of interest" description="Disordered" evidence="3">
    <location>
        <begin position="82"/>
        <end position="102"/>
    </location>
</feature>
<accession>A0AAD6W9F9</accession>
<feature type="coiled-coil region" evidence="2">
    <location>
        <begin position="594"/>
        <end position="632"/>
    </location>
</feature>
<feature type="coiled-coil region" evidence="2">
    <location>
        <begin position="2115"/>
        <end position="2188"/>
    </location>
</feature>
<evidence type="ECO:0000256" key="1">
    <source>
        <dbReference type="ARBA" id="ARBA00023054"/>
    </source>
</evidence>
<evidence type="ECO:0000256" key="3">
    <source>
        <dbReference type="SAM" id="MobiDB-lite"/>
    </source>
</evidence>
<dbReference type="Pfam" id="PF07765">
    <property type="entry name" value="KIP1"/>
    <property type="match status" value="2"/>
</dbReference>
<dbReference type="GO" id="GO:0003779">
    <property type="term" value="F:actin binding"/>
    <property type="evidence" value="ECO:0007669"/>
    <property type="project" value="InterPro"/>
</dbReference>
<feature type="coiled-coil region" evidence="2">
    <location>
        <begin position="185"/>
        <end position="416"/>
    </location>
</feature>
<feature type="compositionally biased region" description="Basic and acidic residues" evidence="3">
    <location>
        <begin position="82"/>
        <end position="92"/>
    </location>
</feature>
<evidence type="ECO:0000256" key="2">
    <source>
        <dbReference type="SAM" id="Coils"/>
    </source>
</evidence>
<dbReference type="Proteomes" id="UP001164929">
    <property type="component" value="Chromosome 3"/>
</dbReference>
<feature type="compositionally biased region" description="Low complexity" evidence="3">
    <location>
        <begin position="93"/>
        <end position="102"/>
    </location>
</feature>
<dbReference type="PROSITE" id="PS51774">
    <property type="entry name" value="NAB"/>
    <property type="match status" value="2"/>
</dbReference>
<organism evidence="5 6">
    <name type="scientific">Populus alba x Populus x berolinensis</name>
    <dbReference type="NCBI Taxonomy" id="444605"/>
    <lineage>
        <taxon>Eukaryota</taxon>
        <taxon>Viridiplantae</taxon>
        <taxon>Streptophyta</taxon>
        <taxon>Embryophyta</taxon>
        <taxon>Tracheophyta</taxon>
        <taxon>Spermatophyta</taxon>
        <taxon>Magnoliopsida</taxon>
        <taxon>eudicotyledons</taxon>
        <taxon>Gunneridae</taxon>
        <taxon>Pentapetalae</taxon>
        <taxon>rosids</taxon>
        <taxon>fabids</taxon>
        <taxon>Malpighiales</taxon>
        <taxon>Salicaceae</taxon>
        <taxon>Saliceae</taxon>
        <taxon>Populus</taxon>
    </lineage>
</organism>
<dbReference type="PANTHER" id="PTHR47357">
    <property type="entry name" value="COP1-INTERACTIVE PROTEIN 1"/>
    <property type="match status" value="1"/>
</dbReference>
<dbReference type="PANTHER" id="PTHR47357:SF1">
    <property type="entry name" value="SPINDLE POLE BODY COMPONENT 110"/>
    <property type="match status" value="1"/>
</dbReference>
<feature type="coiled-coil region" evidence="2">
    <location>
        <begin position="1939"/>
        <end position="2089"/>
    </location>
</feature>
<evidence type="ECO:0000313" key="5">
    <source>
        <dbReference type="EMBL" id="KAJ7004208.1"/>
    </source>
</evidence>
<keyword evidence="1 2" id="KW-0175">Coiled coil</keyword>